<feature type="domain" description="RNA polymerase III subunit RPC82-related helix-turn-helix" evidence="13">
    <location>
        <begin position="7"/>
        <end position="67"/>
    </location>
</feature>
<organism evidence="15">
    <name type="scientific">Capitella teleta</name>
    <name type="common">Polychaete worm</name>
    <dbReference type="NCBI Taxonomy" id="283909"/>
    <lineage>
        <taxon>Eukaryota</taxon>
        <taxon>Metazoa</taxon>
        <taxon>Spiralia</taxon>
        <taxon>Lophotrochozoa</taxon>
        <taxon>Annelida</taxon>
        <taxon>Polychaeta</taxon>
        <taxon>Sedentaria</taxon>
        <taxon>Scolecida</taxon>
        <taxon>Capitellidae</taxon>
        <taxon>Capitella</taxon>
    </lineage>
</organism>
<dbReference type="FunFam" id="1.10.10.10:FF:000218">
    <property type="entry name" value="DNA-directed RNA polymerase III subunit RPC3"/>
    <property type="match status" value="1"/>
</dbReference>
<dbReference type="Pfam" id="PF22536">
    <property type="entry name" value="WHD_POLR3C"/>
    <property type="match status" value="1"/>
</dbReference>
<comment type="subunit">
    <text evidence="4 9">Component of the RNA polymerase III (Pol III) complex consisting of 17 subunits.</text>
</comment>
<evidence type="ECO:0000259" key="12">
    <source>
        <dbReference type="Pfam" id="PF05645"/>
    </source>
</evidence>
<dbReference type="PANTHER" id="PTHR12949:SF0">
    <property type="entry name" value="DNA-DIRECTED RNA POLYMERASE III SUBUNIT RPC3"/>
    <property type="match status" value="1"/>
</dbReference>
<feature type="domain" description="RNA polymerase III Rpc82 C -terminal" evidence="12">
    <location>
        <begin position="145"/>
        <end position="339"/>
    </location>
</feature>
<dbReference type="EMBL" id="KB309962">
    <property type="protein sequence ID" value="ELT92883.1"/>
    <property type="molecule type" value="Genomic_DNA"/>
</dbReference>
<dbReference type="InterPro" id="IPR039748">
    <property type="entry name" value="RPC3"/>
</dbReference>
<keyword evidence="8 9" id="KW-0539">Nucleus</keyword>
<dbReference type="FunFam" id="1.10.10.10:FF:000256">
    <property type="entry name" value="DNA-directed RNA polymerase III subunit RPC3"/>
    <property type="match status" value="1"/>
</dbReference>
<dbReference type="STRING" id="283909.R7TGH4"/>
<dbReference type="GO" id="GO:0005666">
    <property type="term" value="C:RNA polymerase III complex"/>
    <property type="evidence" value="ECO:0007669"/>
    <property type="project" value="UniProtKB-UniRule"/>
</dbReference>
<keyword evidence="7 9" id="KW-0804">Transcription</keyword>
<keyword evidence="17" id="KW-1185">Reference proteome</keyword>
<dbReference type="SUPFAM" id="SSF46785">
    <property type="entry name" value="Winged helix' DNA-binding domain"/>
    <property type="match status" value="1"/>
</dbReference>
<protein>
    <recommendedName>
        <fullName evidence="5 9">DNA-directed RNA polymerase III subunit RPC3</fullName>
        <shortName evidence="9">RNA polymerase III subunit C3</shortName>
    </recommendedName>
</protein>
<evidence type="ECO:0000256" key="8">
    <source>
        <dbReference type="ARBA" id="ARBA00023242"/>
    </source>
</evidence>
<comment type="similarity">
    <text evidence="2">Belongs to the RNA polymerase beta chain family.</text>
</comment>
<dbReference type="InterPro" id="IPR013197">
    <property type="entry name" value="RNA_pol_III_RPC82-rel_HTH"/>
</dbReference>
<evidence type="ECO:0000256" key="9">
    <source>
        <dbReference type="RuleBase" id="RU367076"/>
    </source>
</evidence>
<dbReference type="Pfam" id="PF05645">
    <property type="entry name" value="RNA_pol_Rpc82"/>
    <property type="match status" value="1"/>
</dbReference>
<keyword evidence="10" id="KW-0175">Coiled coil</keyword>
<reference evidence="15 17" key="2">
    <citation type="journal article" date="2013" name="Nature">
        <title>Insights into bilaterian evolution from three spiralian genomes.</title>
        <authorList>
            <person name="Simakov O."/>
            <person name="Marletaz F."/>
            <person name="Cho S.J."/>
            <person name="Edsinger-Gonzales E."/>
            <person name="Havlak P."/>
            <person name="Hellsten U."/>
            <person name="Kuo D.H."/>
            <person name="Larsson T."/>
            <person name="Lv J."/>
            <person name="Arendt D."/>
            <person name="Savage R."/>
            <person name="Osoegawa K."/>
            <person name="de Jong P."/>
            <person name="Grimwood J."/>
            <person name="Chapman J.A."/>
            <person name="Shapiro H."/>
            <person name="Aerts A."/>
            <person name="Otillar R.P."/>
            <person name="Terry A.Y."/>
            <person name="Boore J.L."/>
            <person name="Grigoriev I.V."/>
            <person name="Lindberg D.R."/>
            <person name="Seaver E.C."/>
            <person name="Weisblat D.A."/>
            <person name="Putnam N.H."/>
            <person name="Rokhsar D.S."/>
        </authorList>
    </citation>
    <scope>NUCLEOTIDE SEQUENCE</scope>
    <source>
        <strain evidence="15 17">I ESC-2004</strain>
    </source>
</reference>
<dbReference type="OMA" id="GQYVVHM"/>
<dbReference type="FunFam" id="1.10.10.10:FF:000199">
    <property type="entry name" value="DNA-directed RNA polymerase III subunit RPC3"/>
    <property type="match status" value="1"/>
</dbReference>
<feature type="region of interest" description="Disordered" evidence="11">
    <location>
        <begin position="198"/>
        <end position="217"/>
    </location>
</feature>
<accession>R7TGH4</accession>
<dbReference type="GO" id="GO:0006351">
    <property type="term" value="P:DNA-templated transcription"/>
    <property type="evidence" value="ECO:0007669"/>
    <property type="project" value="InterPro"/>
</dbReference>
<dbReference type="AlphaFoldDB" id="R7TGH4"/>
<dbReference type="Pfam" id="PF08221">
    <property type="entry name" value="HTH_9"/>
    <property type="match status" value="1"/>
</dbReference>
<reference evidence="17" key="1">
    <citation type="submission" date="2012-12" db="EMBL/GenBank/DDBJ databases">
        <authorList>
            <person name="Hellsten U."/>
            <person name="Grimwood J."/>
            <person name="Chapman J.A."/>
            <person name="Shapiro H."/>
            <person name="Aerts A."/>
            <person name="Otillar R.P."/>
            <person name="Terry A.Y."/>
            <person name="Boore J.L."/>
            <person name="Simakov O."/>
            <person name="Marletaz F."/>
            <person name="Cho S.-J."/>
            <person name="Edsinger-Gonzales E."/>
            <person name="Havlak P."/>
            <person name="Kuo D.-H."/>
            <person name="Larsson T."/>
            <person name="Lv J."/>
            <person name="Arendt D."/>
            <person name="Savage R."/>
            <person name="Osoegawa K."/>
            <person name="de Jong P."/>
            <person name="Lindberg D.R."/>
            <person name="Seaver E.C."/>
            <person name="Weisblat D.A."/>
            <person name="Putnam N.H."/>
            <person name="Grigoriev I.V."/>
            <person name="Rokhsar D.S."/>
        </authorList>
    </citation>
    <scope>NUCLEOTIDE SEQUENCE</scope>
    <source>
        <strain evidence="17">I ESC-2004</strain>
    </source>
</reference>
<dbReference type="Gene3D" id="6.10.140.1450">
    <property type="match status" value="1"/>
</dbReference>
<keyword evidence="6 9" id="KW-0240">DNA-directed RNA polymerase</keyword>
<dbReference type="InterPro" id="IPR036390">
    <property type="entry name" value="WH_DNA-bd_sf"/>
</dbReference>
<dbReference type="GO" id="GO:0003697">
    <property type="term" value="F:single-stranded DNA binding"/>
    <property type="evidence" value="ECO:0007669"/>
    <property type="project" value="UniProtKB-UniRule"/>
</dbReference>
<dbReference type="InterPro" id="IPR055207">
    <property type="entry name" value="POLR3C_WHD"/>
</dbReference>
<evidence type="ECO:0000256" key="2">
    <source>
        <dbReference type="ARBA" id="ARBA00006835"/>
    </source>
</evidence>
<comment type="function">
    <text evidence="9">DNA-dependent RNA polymerase catalyzes the transcription of DNA into RNA using the four ribonucleoside triphosphates as substrates. Specific core component of RNA polymerase III which synthesizes small RNAs, such as 5S rRNA and tRNAs.</text>
</comment>
<sequence length="525" mass="60158">MSLEQIKLCSFILREHFGEVAEKIVNYLLRKGSTSLKPLTTECGFTLDKVKRCLAALIQHGIVTFSQHKAGFVEYFASVDNVLSYLFFPQYINCAKTLFGDESELIIEELLHQGQLTMSGTINRVTQRLAQAESSQDVYGVRDKFVDLIKTQFVKQCPLLTPDSKARSPAFAEDTENPEQAFTVPQVDLAGLVKRKRKISDDENEDHARKKRKLENSAAEKCGDEGIYWTINHARFQQYLRDQAIVTAVSRKVDVRAGEIIACFLRISEMKTASESISTNAITYNEIFQSLPKEMGITRQILDQYLRIIVEDASDFLQKTGDSGGGMFAINFQRAFKHLCQAHVQSVIGEKYGSKCLRVYRLLAMKGHLEQKQIEEMAMIPAKEAKEMLYSLFDEQLVTIKEVPKTPDHAPSRTFYLFGIQLNQVARMLLQKTTKAMLNVCLRRAHETQQHRRLLEKQQRMEAIIASMENLEEEQKTEIEEMVTPAEKAQLSKIKKMTHKLEQCESQLCDTMFVMEMYIKYAHMK</sequence>
<evidence type="ECO:0000256" key="3">
    <source>
        <dbReference type="ARBA" id="ARBA00007206"/>
    </source>
</evidence>
<name>R7TGH4_CAPTE</name>
<dbReference type="OrthoDB" id="272392at2759"/>
<evidence type="ECO:0000256" key="1">
    <source>
        <dbReference type="ARBA" id="ARBA00004123"/>
    </source>
</evidence>
<gene>
    <name evidence="15" type="ORF">CAPTEDRAFT_158707</name>
</gene>
<dbReference type="EMBL" id="AMQN01013104">
    <property type="status" value="NOT_ANNOTATED_CDS"/>
    <property type="molecule type" value="Genomic_DNA"/>
</dbReference>
<feature type="coiled-coil region" evidence="10">
    <location>
        <begin position="454"/>
        <end position="481"/>
    </location>
</feature>
<dbReference type="Proteomes" id="UP000014760">
    <property type="component" value="Unassembled WGS sequence"/>
</dbReference>
<evidence type="ECO:0000256" key="10">
    <source>
        <dbReference type="SAM" id="Coils"/>
    </source>
</evidence>
<evidence type="ECO:0000313" key="17">
    <source>
        <dbReference type="Proteomes" id="UP000014760"/>
    </source>
</evidence>
<evidence type="ECO:0000313" key="16">
    <source>
        <dbReference type="EnsemblMetazoa" id="CapteP158707"/>
    </source>
</evidence>
<dbReference type="Pfam" id="PF20912">
    <property type="entry name" value="RPC3_helical"/>
    <property type="match status" value="1"/>
</dbReference>
<evidence type="ECO:0000256" key="4">
    <source>
        <dbReference type="ARBA" id="ARBA00011206"/>
    </source>
</evidence>
<dbReference type="InterPro" id="IPR008806">
    <property type="entry name" value="RNA_pol_III_Rpc82_C"/>
</dbReference>
<evidence type="ECO:0000313" key="15">
    <source>
        <dbReference type="EMBL" id="ELT92883.1"/>
    </source>
</evidence>
<dbReference type="EnsemblMetazoa" id="CapteT158707">
    <property type="protein sequence ID" value="CapteP158707"/>
    <property type="gene ID" value="CapteG158707"/>
</dbReference>
<dbReference type="HOGENOM" id="CLU_023294_1_1_1"/>
<evidence type="ECO:0000259" key="14">
    <source>
        <dbReference type="Pfam" id="PF22536"/>
    </source>
</evidence>
<evidence type="ECO:0000256" key="5">
    <source>
        <dbReference type="ARBA" id="ARBA00016689"/>
    </source>
</evidence>
<reference evidence="16" key="3">
    <citation type="submission" date="2015-06" db="UniProtKB">
        <authorList>
            <consortium name="EnsemblMetazoa"/>
        </authorList>
    </citation>
    <scope>IDENTIFICATION</scope>
</reference>
<dbReference type="FunCoup" id="R7TGH4">
    <property type="interactions" value="1528"/>
</dbReference>
<evidence type="ECO:0000259" key="13">
    <source>
        <dbReference type="Pfam" id="PF08221"/>
    </source>
</evidence>
<evidence type="ECO:0000256" key="6">
    <source>
        <dbReference type="ARBA" id="ARBA00022478"/>
    </source>
</evidence>
<dbReference type="PANTHER" id="PTHR12949">
    <property type="entry name" value="RNA POLYMERASE III DNA DIRECTED -RELATED"/>
    <property type="match status" value="1"/>
</dbReference>
<feature type="domain" description="DNA-directed RNA polymerase III subunit RPC3 winged-helix" evidence="14">
    <location>
        <begin position="344"/>
        <end position="420"/>
    </location>
</feature>
<dbReference type="Gene3D" id="1.10.10.10">
    <property type="entry name" value="Winged helix-like DNA-binding domain superfamily/Winged helix DNA-binding domain"/>
    <property type="match status" value="4"/>
</dbReference>
<evidence type="ECO:0000256" key="7">
    <source>
        <dbReference type="ARBA" id="ARBA00023163"/>
    </source>
</evidence>
<dbReference type="InterPro" id="IPR036388">
    <property type="entry name" value="WH-like_DNA-bd_sf"/>
</dbReference>
<comment type="subcellular location">
    <subcellularLocation>
        <location evidence="1 9">Nucleus</location>
    </subcellularLocation>
</comment>
<proteinExistence type="inferred from homology"/>
<evidence type="ECO:0000256" key="11">
    <source>
        <dbReference type="SAM" id="MobiDB-lite"/>
    </source>
</evidence>
<comment type="similarity">
    <text evidence="3 9">Belongs to the eukaryotic RPC3/POLR3C RNA polymerase subunit family.</text>
</comment>